<dbReference type="PANTHER" id="PTHR47678">
    <property type="entry name" value="TETRATRICOPEPTIDE REPEAT PROTEIN 31"/>
    <property type="match status" value="1"/>
</dbReference>
<feature type="zinc finger region" description="C3H1-type" evidence="4">
    <location>
        <begin position="324"/>
        <end position="352"/>
    </location>
</feature>
<feature type="region of interest" description="Disordered" evidence="5">
    <location>
        <begin position="1"/>
        <end position="41"/>
    </location>
</feature>
<dbReference type="InterPro" id="IPR000571">
    <property type="entry name" value="Znf_CCCH"/>
</dbReference>
<feature type="domain" description="RRM" evidence="7">
    <location>
        <begin position="202"/>
        <end position="274"/>
    </location>
</feature>
<accession>A0A9J6GDL4</accession>
<evidence type="ECO:0000256" key="5">
    <source>
        <dbReference type="SAM" id="MobiDB-lite"/>
    </source>
</evidence>
<dbReference type="SUPFAM" id="SSF48452">
    <property type="entry name" value="TPR-like"/>
    <property type="match status" value="1"/>
</dbReference>
<evidence type="ECO:0000256" key="3">
    <source>
        <dbReference type="PROSITE-ProRule" id="PRU00339"/>
    </source>
</evidence>
<evidence type="ECO:0000313" key="10">
    <source>
        <dbReference type="Proteomes" id="UP000821853"/>
    </source>
</evidence>
<evidence type="ECO:0000259" key="6">
    <source>
        <dbReference type="PROSITE" id="PS50030"/>
    </source>
</evidence>
<evidence type="ECO:0000256" key="4">
    <source>
        <dbReference type="PROSITE-ProRule" id="PRU00723"/>
    </source>
</evidence>
<dbReference type="Pfam" id="PF00627">
    <property type="entry name" value="UBA"/>
    <property type="match status" value="1"/>
</dbReference>
<dbReference type="InterPro" id="IPR011990">
    <property type="entry name" value="TPR-like_helical_dom_sf"/>
</dbReference>
<evidence type="ECO:0000256" key="1">
    <source>
        <dbReference type="ARBA" id="ARBA00022884"/>
    </source>
</evidence>
<dbReference type="EMBL" id="JABSTR010000006">
    <property type="protein sequence ID" value="KAH9372871.1"/>
    <property type="molecule type" value="Genomic_DNA"/>
</dbReference>
<feature type="compositionally biased region" description="Basic and acidic residues" evidence="5">
    <location>
        <begin position="28"/>
        <end position="41"/>
    </location>
</feature>
<dbReference type="InterPro" id="IPR019734">
    <property type="entry name" value="TPR_rpt"/>
</dbReference>
<dbReference type="PROSITE" id="PS50005">
    <property type="entry name" value="TPR"/>
    <property type="match status" value="2"/>
</dbReference>
<dbReference type="InterPro" id="IPR009060">
    <property type="entry name" value="UBA-like_sf"/>
</dbReference>
<dbReference type="CDD" id="cd00590">
    <property type="entry name" value="RRM_SF"/>
    <property type="match status" value="1"/>
</dbReference>
<dbReference type="InterPro" id="IPR012677">
    <property type="entry name" value="Nucleotide-bd_a/b_plait_sf"/>
</dbReference>
<dbReference type="InterPro" id="IPR000504">
    <property type="entry name" value="RRM_dom"/>
</dbReference>
<evidence type="ECO:0008006" key="11">
    <source>
        <dbReference type="Google" id="ProtNLM"/>
    </source>
</evidence>
<keyword evidence="4" id="KW-0863">Zinc-finger</keyword>
<keyword evidence="4" id="KW-0862">Zinc</keyword>
<dbReference type="Pfam" id="PF00076">
    <property type="entry name" value="RRM_1"/>
    <property type="match status" value="1"/>
</dbReference>
<dbReference type="SMART" id="SM00165">
    <property type="entry name" value="UBA"/>
    <property type="match status" value="1"/>
</dbReference>
<dbReference type="SMART" id="SM00028">
    <property type="entry name" value="TPR"/>
    <property type="match status" value="3"/>
</dbReference>
<comment type="caution">
    <text evidence="9">The sequence shown here is derived from an EMBL/GenBank/DDBJ whole genome shotgun (WGS) entry which is preliminary data.</text>
</comment>
<keyword evidence="3" id="KW-0802">TPR repeat</keyword>
<dbReference type="PROSITE" id="PS50102">
    <property type="entry name" value="RRM"/>
    <property type="match status" value="1"/>
</dbReference>
<dbReference type="SUPFAM" id="SSF54928">
    <property type="entry name" value="RNA-binding domain, RBD"/>
    <property type="match status" value="1"/>
</dbReference>
<dbReference type="PANTHER" id="PTHR47678:SF4">
    <property type="entry name" value="SHOCK PROTEIN 70 (HSP70)-INTERACTING PROTEIN, PUTATIVE-RELATED"/>
    <property type="match status" value="1"/>
</dbReference>
<dbReference type="SUPFAM" id="SSF46934">
    <property type="entry name" value="UBA-like"/>
    <property type="match status" value="1"/>
</dbReference>
<evidence type="ECO:0000259" key="8">
    <source>
        <dbReference type="PROSITE" id="PS50103"/>
    </source>
</evidence>
<dbReference type="InterPro" id="IPR035979">
    <property type="entry name" value="RBD_domain_sf"/>
</dbReference>
<evidence type="ECO:0000259" key="7">
    <source>
        <dbReference type="PROSITE" id="PS50102"/>
    </source>
</evidence>
<keyword evidence="4" id="KW-0479">Metal-binding</keyword>
<dbReference type="GO" id="GO:0003723">
    <property type="term" value="F:RNA binding"/>
    <property type="evidence" value="ECO:0007669"/>
    <property type="project" value="UniProtKB-UniRule"/>
</dbReference>
<dbReference type="VEuPathDB" id="VectorBase:HLOH_054788"/>
<dbReference type="InterPro" id="IPR015940">
    <property type="entry name" value="UBA"/>
</dbReference>
<dbReference type="Pfam" id="PF13432">
    <property type="entry name" value="TPR_16"/>
    <property type="match status" value="2"/>
</dbReference>
<feature type="repeat" description="TPR" evidence="3">
    <location>
        <begin position="39"/>
        <end position="72"/>
    </location>
</feature>
<feature type="domain" description="C3H1-type" evidence="8">
    <location>
        <begin position="324"/>
        <end position="352"/>
    </location>
</feature>
<dbReference type="PROSITE" id="PS50103">
    <property type="entry name" value="ZF_C3H1"/>
    <property type="match status" value="1"/>
</dbReference>
<dbReference type="GO" id="GO:0008270">
    <property type="term" value="F:zinc ion binding"/>
    <property type="evidence" value="ECO:0007669"/>
    <property type="project" value="UniProtKB-KW"/>
</dbReference>
<reference evidence="9 10" key="1">
    <citation type="journal article" date="2020" name="Cell">
        <title>Large-Scale Comparative Analyses of Tick Genomes Elucidate Their Genetic Diversity and Vector Capacities.</title>
        <authorList>
            <consortium name="Tick Genome and Microbiome Consortium (TIGMIC)"/>
            <person name="Jia N."/>
            <person name="Wang J."/>
            <person name="Shi W."/>
            <person name="Du L."/>
            <person name="Sun Y."/>
            <person name="Zhan W."/>
            <person name="Jiang J.F."/>
            <person name="Wang Q."/>
            <person name="Zhang B."/>
            <person name="Ji P."/>
            <person name="Bell-Sakyi L."/>
            <person name="Cui X.M."/>
            <person name="Yuan T.T."/>
            <person name="Jiang B.G."/>
            <person name="Yang W.F."/>
            <person name="Lam T.T."/>
            <person name="Chang Q.C."/>
            <person name="Ding S.J."/>
            <person name="Wang X.J."/>
            <person name="Zhu J.G."/>
            <person name="Ruan X.D."/>
            <person name="Zhao L."/>
            <person name="Wei J.T."/>
            <person name="Ye R.Z."/>
            <person name="Que T.C."/>
            <person name="Du C.H."/>
            <person name="Zhou Y.H."/>
            <person name="Cheng J.X."/>
            <person name="Dai P.F."/>
            <person name="Guo W.B."/>
            <person name="Han X.H."/>
            <person name="Huang E.J."/>
            <person name="Li L.F."/>
            <person name="Wei W."/>
            <person name="Gao Y.C."/>
            <person name="Liu J.Z."/>
            <person name="Shao H.Z."/>
            <person name="Wang X."/>
            <person name="Wang C.C."/>
            <person name="Yang T.C."/>
            <person name="Huo Q.B."/>
            <person name="Li W."/>
            <person name="Chen H.Y."/>
            <person name="Chen S.E."/>
            <person name="Zhou L.G."/>
            <person name="Ni X.B."/>
            <person name="Tian J.H."/>
            <person name="Sheng Y."/>
            <person name="Liu T."/>
            <person name="Pan Y.S."/>
            <person name="Xia L.Y."/>
            <person name="Li J."/>
            <person name="Zhao F."/>
            <person name="Cao W.C."/>
        </authorList>
    </citation>
    <scope>NUCLEOTIDE SEQUENCE [LARGE SCALE GENOMIC DNA]</scope>
    <source>
        <strain evidence="9">HaeL-2018</strain>
    </source>
</reference>
<evidence type="ECO:0000256" key="2">
    <source>
        <dbReference type="PROSITE-ProRule" id="PRU00176"/>
    </source>
</evidence>
<feature type="domain" description="UBA" evidence="6">
    <location>
        <begin position="142"/>
        <end position="186"/>
    </location>
</feature>
<dbReference type="PROSITE" id="PS50030">
    <property type="entry name" value="UBA"/>
    <property type="match status" value="1"/>
</dbReference>
<dbReference type="CDD" id="cd14270">
    <property type="entry name" value="UBA"/>
    <property type="match status" value="1"/>
</dbReference>
<keyword evidence="1 2" id="KW-0694">RNA-binding</keyword>
<gene>
    <name evidence="9" type="ORF">HPB48_019163</name>
</gene>
<dbReference type="Gene3D" id="1.10.8.10">
    <property type="entry name" value="DNA helicase RuvA subunit, C-terminal domain"/>
    <property type="match status" value="1"/>
</dbReference>
<organism evidence="9 10">
    <name type="scientific">Haemaphysalis longicornis</name>
    <name type="common">Bush tick</name>
    <dbReference type="NCBI Taxonomy" id="44386"/>
    <lineage>
        <taxon>Eukaryota</taxon>
        <taxon>Metazoa</taxon>
        <taxon>Ecdysozoa</taxon>
        <taxon>Arthropoda</taxon>
        <taxon>Chelicerata</taxon>
        <taxon>Arachnida</taxon>
        <taxon>Acari</taxon>
        <taxon>Parasitiformes</taxon>
        <taxon>Ixodida</taxon>
        <taxon>Ixodoidea</taxon>
        <taxon>Ixodidae</taxon>
        <taxon>Haemaphysalinae</taxon>
        <taxon>Haemaphysalis</taxon>
    </lineage>
</organism>
<dbReference type="Gene3D" id="1.25.40.10">
    <property type="entry name" value="Tetratricopeptide repeat domain"/>
    <property type="match status" value="1"/>
</dbReference>
<evidence type="ECO:0000313" key="9">
    <source>
        <dbReference type="EMBL" id="KAH9372871.1"/>
    </source>
</evidence>
<feature type="region of interest" description="Disordered" evidence="5">
    <location>
        <begin position="273"/>
        <end position="295"/>
    </location>
</feature>
<keyword evidence="10" id="KW-1185">Reference proteome</keyword>
<dbReference type="Gene3D" id="3.30.70.330">
    <property type="match status" value="1"/>
</dbReference>
<dbReference type="Proteomes" id="UP000821853">
    <property type="component" value="Chromosome 4"/>
</dbReference>
<sequence>MNPVPGGAQGYLPVGARTGGAVPRTVPTRHEGSSRRAEARDLGKRAHDLLDTGRHEDAVDLYTRAIELDPHDARYFGDRAYAFCALRKYEQAVADCKMAIRLRPYLSRHRIQLGRALFGLGHYQEAIRSFEWVLRRDPTSEEAEKEVHAARVHLLLSMGFDIEEADRALQANGGDVERAVDALRRPPRVGPKMDPANPRGWRSLRVRGITTEVTRDTLWRHFSAYGFLEAVQVRHERNRALVTFRKPEAATAAMNSMQGKVFCGQRMELRFADTPSAPSQPKPVDADPGGGGCEQASGDACAGAVGGGLASSTARAQTVRPEFRAEQNECPSWRQLGWCRYRLNCHQKHLLWHQGIDRKPAPDDERP</sequence>
<proteinExistence type="predicted"/>
<protein>
    <recommendedName>
        <fullName evidence="11">Tetratricopeptide repeat protein</fullName>
    </recommendedName>
</protein>
<dbReference type="AlphaFoldDB" id="A0A9J6GDL4"/>
<name>A0A9J6GDL4_HAELO</name>
<dbReference type="SMART" id="SM00360">
    <property type="entry name" value="RRM"/>
    <property type="match status" value="1"/>
</dbReference>
<dbReference type="OrthoDB" id="2017782at2759"/>
<feature type="repeat" description="TPR" evidence="3">
    <location>
        <begin position="107"/>
        <end position="140"/>
    </location>
</feature>
<dbReference type="OMA" id="KARTCAG"/>